<protein>
    <submittedName>
        <fullName evidence="2">Uncharacterized protein</fullName>
    </submittedName>
</protein>
<dbReference type="VEuPathDB" id="FungiDB:RO3G_06256"/>
<feature type="region of interest" description="Disordered" evidence="1">
    <location>
        <begin position="66"/>
        <end position="105"/>
    </location>
</feature>
<sequence>MEISLELPCIYELQTNQSKAFHFGGFAGKNHVSSYRAISVPRKIQRLEKNTACRAYSFLSLLGKSKSSTINSTDNNSKYSQTNHASNSSIFPGSENNTTSEVEMEATKVGIGTTYNRTVA</sequence>
<keyword evidence="3" id="KW-1185">Reference proteome</keyword>
<accession>I1BZC1</accession>
<proteinExistence type="predicted"/>
<evidence type="ECO:0000313" key="2">
    <source>
        <dbReference type="EMBL" id="EIE81551.1"/>
    </source>
</evidence>
<reference evidence="2 3" key="1">
    <citation type="journal article" date="2009" name="PLoS Genet.">
        <title>Genomic analysis of the basal lineage fungus Rhizopus oryzae reveals a whole-genome duplication.</title>
        <authorList>
            <person name="Ma L.-J."/>
            <person name="Ibrahim A.S."/>
            <person name="Skory C."/>
            <person name="Grabherr M.G."/>
            <person name="Burger G."/>
            <person name="Butler M."/>
            <person name="Elias M."/>
            <person name="Idnurm A."/>
            <person name="Lang B.F."/>
            <person name="Sone T."/>
            <person name="Abe A."/>
            <person name="Calvo S.E."/>
            <person name="Corrochano L.M."/>
            <person name="Engels R."/>
            <person name="Fu J."/>
            <person name="Hansberg W."/>
            <person name="Kim J.-M."/>
            <person name="Kodira C.D."/>
            <person name="Koehrsen M.J."/>
            <person name="Liu B."/>
            <person name="Miranda-Saavedra D."/>
            <person name="O'Leary S."/>
            <person name="Ortiz-Castellanos L."/>
            <person name="Poulter R."/>
            <person name="Rodriguez-Romero J."/>
            <person name="Ruiz-Herrera J."/>
            <person name="Shen Y.-Q."/>
            <person name="Zeng Q."/>
            <person name="Galagan J."/>
            <person name="Birren B.W."/>
            <person name="Cuomo C.A."/>
            <person name="Wickes B.L."/>
        </authorList>
    </citation>
    <scope>NUCLEOTIDE SEQUENCE [LARGE SCALE GENOMIC DNA]</scope>
    <source>
        <strain evidence="3">RA 99-880 / ATCC MYA-4621 / FGSC 9543 / NRRL 43880</strain>
    </source>
</reference>
<dbReference type="InParanoid" id="I1BZC1"/>
<gene>
    <name evidence="2" type="ORF">RO3G_06256</name>
</gene>
<organism evidence="2 3">
    <name type="scientific">Rhizopus delemar (strain RA 99-880 / ATCC MYA-4621 / FGSC 9543 / NRRL 43880)</name>
    <name type="common">Mucormycosis agent</name>
    <name type="synonym">Rhizopus arrhizus var. delemar</name>
    <dbReference type="NCBI Taxonomy" id="246409"/>
    <lineage>
        <taxon>Eukaryota</taxon>
        <taxon>Fungi</taxon>
        <taxon>Fungi incertae sedis</taxon>
        <taxon>Mucoromycota</taxon>
        <taxon>Mucoromycotina</taxon>
        <taxon>Mucoromycetes</taxon>
        <taxon>Mucorales</taxon>
        <taxon>Mucorineae</taxon>
        <taxon>Rhizopodaceae</taxon>
        <taxon>Rhizopus</taxon>
    </lineage>
</organism>
<evidence type="ECO:0000313" key="3">
    <source>
        <dbReference type="Proteomes" id="UP000009138"/>
    </source>
</evidence>
<dbReference type="Proteomes" id="UP000009138">
    <property type="component" value="Unassembled WGS sequence"/>
</dbReference>
<name>I1BZC1_RHIO9</name>
<dbReference type="RefSeq" id="XP_067516947.1">
    <property type="nucleotide sequence ID" value="XM_067660846.1"/>
</dbReference>
<evidence type="ECO:0000256" key="1">
    <source>
        <dbReference type="SAM" id="MobiDB-lite"/>
    </source>
</evidence>
<feature type="compositionally biased region" description="Polar residues" evidence="1">
    <location>
        <begin position="69"/>
        <end position="101"/>
    </location>
</feature>
<dbReference type="GeneID" id="93613227"/>
<dbReference type="AlphaFoldDB" id="I1BZC1"/>
<dbReference type="EMBL" id="CH476735">
    <property type="protein sequence ID" value="EIE81551.1"/>
    <property type="molecule type" value="Genomic_DNA"/>
</dbReference>